<dbReference type="GO" id="GO:0000166">
    <property type="term" value="F:nucleotide binding"/>
    <property type="evidence" value="ECO:0007669"/>
    <property type="project" value="UniProtKB-KW"/>
</dbReference>
<evidence type="ECO:0000259" key="3">
    <source>
        <dbReference type="Pfam" id="PF00149"/>
    </source>
</evidence>
<protein>
    <submittedName>
        <fullName evidence="5">Bifunctional metallophosphatase/5'-nucleotidase</fullName>
    </submittedName>
</protein>
<comment type="similarity">
    <text evidence="2">Belongs to the 5'-nucleotidase family.</text>
</comment>
<dbReference type="PANTHER" id="PTHR11575">
    <property type="entry name" value="5'-NUCLEOTIDASE-RELATED"/>
    <property type="match status" value="1"/>
</dbReference>
<dbReference type="InterPro" id="IPR036907">
    <property type="entry name" value="5'-Nucleotdase_C_sf"/>
</dbReference>
<dbReference type="PANTHER" id="PTHR11575:SF23">
    <property type="entry name" value="5-NUCLEOTIDASE FAMILY PROTEIN"/>
    <property type="match status" value="1"/>
</dbReference>
<dbReference type="GO" id="GO:0009166">
    <property type="term" value="P:nucleotide catabolic process"/>
    <property type="evidence" value="ECO:0007669"/>
    <property type="project" value="InterPro"/>
</dbReference>
<keyword evidence="1" id="KW-0732">Signal</keyword>
<dbReference type="PIRSF" id="PIRSF036361">
    <property type="entry name" value="YunD"/>
    <property type="match status" value="1"/>
</dbReference>
<organism evidence="5 6">
    <name type="scientific">Jeotgalibaca arthritidis</name>
    <dbReference type="NCBI Taxonomy" id="1868794"/>
    <lineage>
        <taxon>Bacteria</taxon>
        <taxon>Bacillati</taxon>
        <taxon>Bacillota</taxon>
        <taxon>Bacilli</taxon>
        <taxon>Lactobacillales</taxon>
        <taxon>Carnobacteriaceae</taxon>
        <taxon>Jeotgalibaca</taxon>
    </lineage>
</organism>
<evidence type="ECO:0000256" key="1">
    <source>
        <dbReference type="ARBA" id="ARBA00022729"/>
    </source>
</evidence>
<dbReference type="RefSeq" id="WP_166160494.1">
    <property type="nucleotide sequence ID" value="NZ_CP049740.1"/>
</dbReference>
<dbReference type="GO" id="GO:0008768">
    <property type="term" value="F:UDP-sugar diphosphatase activity"/>
    <property type="evidence" value="ECO:0007669"/>
    <property type="project" value="TreeGrafter"/>
</dbReference>
<dbReference type="Pfam" id="PF00149">
    <property type="entry name" value="Metallophos"/>
    <property type="match status" value="1"/>
</dbReference>
<dbReference type="CDD" id="cd00845">
    <property type="entry name" value="MPP_UshA_N_like"/>
    <property type="match status" value="1"/>
</dbReference>
<dbReference type="AlphaFoldDB" id="A0A6G7K700"/>
<dbReference type="InterPro" id="IPR006179">
    <property type="entry name" value="5_nucleotidase/apyrase"/>
</dbReference>
<dbReference type="KEGG" id="jar:G7057_00130"/>
<keyword evidence="2" id="KW-0378">Hydrolase</keyword>
<dbReference type="GO" id="GO:0030288">
    <property type="term" value="C:outer membrane-bounded periplasmic space"/>
    <property type="evidence" value="ECO:0007669"/>
    <property type="project" value="TreeGrafter"/>
</dbReference>
<evidence type="ECO:0000313" key="5">
    <source>
        <dbReference type="EMBL" id="QII81032.1"/>
    </source>
</evidence>
<dbReference type="SUPFAM" id="SSF56300">
    <property type="entry name" value="Metallo-dependent phosphatases"/>
    <property type="match status" value="1"/>
</dbReference>
<dbReference type="EMBL" id="CP049740">
    <property type="protein sequence ID" value="QII81032.1"/>
    <property type="molecule type" value="Genomic_DNA"/>
</dbReference>
<dbReference type="InterPro" id="IPR008334">
    <property type="entry name" value="5'-Nucleotdase_C"/>
</dbReference>
<dbReference type="SUPFAM" id="SSF55816">
    <property type="entry name" value="5'-nucleotidase (syn. UDP-sugar hydrolase), C-terminal domain"/>
    <property type="match status" value="1"/>
</dbReference>
<evidence type="ECO:0000313" key="6">
    <source>
        <dbReference type="Proteomes" id="UP000501451"/>
    </source>
</evidence>
<proteinExistence type="inferred from homology"/>
<evidence type="ECO:0000259" key="4">
    <source>
        <dbReference type="Pfam" id="PF02872"/>
    </source>
</evidence>
<keyword evidence="2" id="KW-0547">Nucleotide-binding</keyword>
<keyword evidence="6" id="KW-1185">Reference proteome</keyword>
<sequence>MLTNENQQIHIYHINDLHSHFENWPKIRRFLRQKKEEHQANGENVFIFDIGDFLDRVHPLTETTNGKANIELMNQIGFDAVTIGNNEGIGNTKDVLNRLYEDANFPVLLANLVDLEDSKQPDWAQESLVLSTPEGFRIGLVGITAPLYLSYLPNGWQPKESFEVLPLLLQELAPQVDMIILLSHMGIIEDEHMAEMYQDIDLILGAHTHHVLPEGKLIDNCLLTGGGKWGAYIGHSVVTVSPNHDVIDKKTELIHCNELAEWPLDQSEFDRLYQKGIQQLTSQVVADMPIEFQSDWYHSTNLVQLGLEAITEFASIDIGLLNAGLFLDSLAKGVVTKADLHRMLPHPMRLIRCKMLGKDFCRMVFDMEDQRDELRIKTVMGMGFRGKVFGELCYKGIKVDVKMGVIYYNGTVIKDNDNIEFVTVDHYRYVSFFPLIEKKGESELLFPHFLRDVVGQYLEKNFPISYSK</sequence>
<dbReference type="GO" id="GO:0008253">
    <property type="term" value="F:5'-nucleotidase activity"/>
    <property type="evidence" value="ECO:0007669"/>
    <property type="project" value="TreeGrafter"/>
</dbReference>
<dbReference type="PRINTS" id="PR01607">
    <property type="entry name" value="APYRASEFAMLY"/>
</dbReference>
<feature type="domain" description="5'-Nucleotidase C-terminal" evidence="4">
    <location>
        <begin position="293"/>
        <end position="362"/>
    </location>
</feature>
<dbReference type="Pfam" id="PF02872">
    <property type="entry name" value="5_nucleotid_C"/>
    <property type="match status" value="1"/>
</dbReference>
<accession>A0A6G7K700</accession>
<dbReference type="Gene3D" id="3.90.780.10">
    <property type="entry name" value="5'-Nucleotidase, C-terminal domain"/>
    <property type="match status" value="1"/>
</dbReference>
<reference evidence="5 6" key="1">
    <citation type="journal article" date="2017" name="Int. J. Syst. Evol. Microbiol.">
        <title>Jeotgalibaca porci sp. nov. and Jeotgalibaca arthritidis sp. nov., isolated from pigs, and emended description of the genus Jeotgalibaca.</title>
        <authorList>
            <person name="Zamora L."/>
            <person name="Perez-Sancho M."/>
            <person name="Dominguez L."/>
            <person name="Fernandez-Garayzabal J.F."/>
            <person name="Vela A.I."/>
        </authorList>
    </citation>
    <scope>NUCLEOTIDE SEQUENCE [LARGE SCALE GENOMIC DNA]</scope>
    <source>
        <strain evidence="5 6">CECT 9157</strain>
    </source>
</reference>
<dbReference type="Gene3D" id="3.60.21.10">
    <property type="match status" value="1"/>
</dbReference>
<dbReference type="InterPro" id="IPR029052">
    <property type="entry name" value="Metallo-depent_PP-like"/>
</dbReference>
<name>A0A6G7K700_9LACT</name>
<dbReference type="InterPro" id="IPR004843">
    <property type="entry name" value="Calcineurin-like_PHP"/>
</dbReference>
<dbReference type="Proteomes" id="UP000501451">
    <property type="component" value="Chromosome"/>
</dbReference>
<feature type="domain" description="Calcineurin-like phosphoesterase" evidence="3">
    <location>
        <begin position="10"/>
        <end position="210"/>
    </location>
</feature>
<evidence type="ECO:0000256" key="2">
    <source>
        <dbReference type="RuleBase" id="RU362119"/>
    </source>
</evidence>
<gene>
    <name evidence="5" type="ORF">G7057_00130</name>
</gene>
<dbReference type="InterPro" id="IPR011240">
    <property type="entry name" value="Pesterase_YunD"/>
</dbReference>